<dbReference type="EMBL" id="JAIWYP010000001">
    <property type="protein sequence ID" value="KAH3896839.1"/>
    <property type="molecule type" value="Genomic_DNA"/>
</dbReference>
<dbReference type="Proteomes" id="UP000828390">
    <property type="component" value="Unassembled WGS sequence"/>
</dbReference>
<reference evidence="1" key="1">
    <citation type="journal article" date="2019" name="bioRxiv">
        <title>The Genome of the Zebra Mussel, Dreissena polymorpha: A Resource for Invasive Species Research.</title>
        <authorList>
            <person name="McCartney M.A."/>
            <person name="Auch B."/>
            <person name="Kono T."/>
            <person name="Mallez S."/>
            <person name="Zhang Y."/>
            <person name="Obille A."/>
            <person name="Becker A."/>
            <person name="Abrahante J.E."/>
            <person name="Garbe J."/>
            <person name="Badalamenti J.P."/>
            <person name="Herman A."/>
            <person name="Mangelson H."/>
            <person name="Liachko I."/>
            <person name="Sullivan S."/>
            <person name="Sone E.D."/>
            <person name="Koren S."/>
            <person name="Silverstein K.A.T."/>
            <person name="Beckman K.B."/>
            <person name="Gohl D.M."/>
        </authorList>
    </citation>
    <scope>NUCLEOTIDE SEQUENCE</scope>
    <source>
        <strain evidence="1">Duluth1</strain>
        <tissue evidence="1">Whole animal</tissue>
    </source>
</reference>
<accession>A0A9D4NNH9</accession>
<name>A0A9D4NNH9_DREPO</name>
<gene>
    <name evidence="1" type="ORF">DPMN_021021</name>
</gene>
<organism evidence="1 2">
    <name type="scientific">Dreissena polymorpha</name>
    <name type="common">Zebra mussel</name>
    <name type="synonym">Mytilus polymorpha</name>
    <dbReference type="NCBI Taxonomy" id="45954"/>
    <lineage>
        <taxon>Eukaryota</taxon>
        <taxon>Metazoa</taxon>
        <taxon>Spiralia</taxon>
        <taxon>Lophotrochozoa</taxon>
        <taxon>Mollusca</taxon>
        <taxon>Bivalvia</taxon>
        <taxon>Autobranchia</taxon>
        <taxon>Heteroconchia</taxon>
        <taxon>Euheterodonta</taxon>
        <taxon>Imparidentia</taxon>
        <taxon>Neoheterodontei</taxon>
        <taxon>Myida</taxon>
        <taxon>Dreissenoidea</taxon>
        <taxon>Dreissenidae</taxon>
        <taxon>Dreissena</taxon>
    </lineage>
</organism>
<sequence>MVTTVKLFEVNEEKMKEIEKEIPEKIKLFRMFTAVSFCPQQFHSVQSRFVIFVVFTAFHSVPQPFHMFTAVAYCSQQFMFTAFCIVYSSFICSQQLCSQHFVVLQPPENTVDYATWYSLMAHD</sequence>
<dbReference type="AlphaFoldDB" id="A0A9D4NNH9"/>
<proteinExistence type="predicted"/>
<reference evidence="1" key="2">
    <citation type="submission" date="2020-11" db="EMBL/GenBank/DDBJ databases">
        <authorList>
            <person name="McCartney M.A."/>
            <person name="Auch B."/>
            <person name="Kono T."/>
            <person name="Mallez S."/>
            <person name="Becker A."/>
            <person name="Gohl D.M."/>
            <person name="Silverstein K.A.T."/>
            <person name="Koren S."/>
            <person name="Bechman K.B."/>
            <person name="Herman A."/>
            <person name="Abrahante J.E."/>
            <person name="Garbe J."/>
        </authorList>
    </citation>
    <scope>NUCLEOTIDE SEQUENCE</scope>
    <source>
        <strain evidence="1">Duluth1</strain>
        <tissue evidence="1">Whole animal</tissue>
    </source>
</reference>
<keyword evidence="2" id="KW-1185">Reference proteome</keyword>
<evidence type="ECO:0000313" key="1">
    <source>
        <dbReference type="EMBL" id="KAH3896839.1"/>
    </source>
</evidence>
<comment type="caution">
    <text evidence="1">The sequence shown here is derived from an EMBL/GenBank/DDBJ whole genome shotgun (WGS) entry which is preliminary data.</text>
</comment>
<protein>
    <submittedName>
        <fullName evidence="1">Uncharacterized protein</fullName>
    </submittedName>
</protein>
<evidence type="ECO:0000313" key="2">
    <source>
        <dbReference type="Proteomes" id="UP000828390"/>
    </source>
</evidence>